<dbReference type="InterPro" id="IPR000048">
    <property type="entry name" value="IQ_motif_EF-hand-BS"/>
</dbReference>
<dbReference type="Gene3D" id="1.20.5.190">
    <property type="match status" value="2"/>
</dbReference>
<evidence type="ECO:0000313" key="5">
    <source>
        <dbReference type="Proteomes" id="UP001327560"/>
    </source>
</evidence>
<dbReference type="PANTHER" id="PTHR13140">
    <property type="entry name" value="MYOSIN"/>
    <property type="match status" value="1"/>
</dbReference>
<dbReference type="AlphaFoldDB" id="A0AAQ3QCS3"/>
<dbReference type="GO" id="GO:0016020">
    <property type="term" value="C:membrane"/>
    <property type="evidence" value="ECO:0007669"/>
    <property type="project" value="TreeGrafter"/>
</dbReference>
<dbReference type="GO" id="GO:0051015">
    <property type="term" value="F:actin filament binding"/>
    <property type="evidence" value="ECO:0007669"/>
    <property type="project" value="TreeGrafter"/>
</dbReference>
<evidence type="ECO:0000256" key="2">
    <source>
        <dbReference type="ARBA" id="ARBA00023054"/>
    </source>
</evidence>
<dbReference type="Gene3D" id="3.30.70.1590">
    <property type="match status" value="1"/>
</dbReference>
<dbReference type="SUPFAM" id="SSF52540">
    <property type="entry name" value="P-loop containing nucleoside triphosphate hydrolases"/>
    <property type="match status" value="2"/>
</dbReference>
<gene>
    <name evidence="4" type="ORF">Cni_G13508</name>
</gene>
<dbReference type="GO" id="GO:0000146">
    <property type="term" value="F:microfilament motor activity"/>
    <property type="evidence" value="ECO:0007669"/>
    <property type="project" value="TreeGrafter"/>
</dbReference>
<feature type="coiled-coil region" evidence="3">
    <location>
        <begin position="243"/>
        <end position="274"/>
    </location>
</feature>
<keyword evidence="5" id="KW-1185">Reference proteome</keyword>
<dbReference type="FunFam" id="1.20.5.190:FF:000001">
    <property type="entry name" value="unconventional myosin-Va"/>
    <property type="match status" value="1"/>
</dbReference>
<dbReference type="Proteomes" id="UP001327560">
    <property type="component" value="Chromosome 4"/>
</dbReference>
<dbReference type="SMART" id="SM00015">
    <property type="entry name" value="IQ"/>
    <property type="match status" value="4"/>
</dbReference>
<dbReference type="GO" id="GO:0007015">
    <property type="term" value="P:actin filament organization"/>
    <property type="evidence" value="ECO:0007669"/>
    <property type="project" value="TreeGrafter"/>
</dbReference>
<dbReference type="EMBL" id="CP136893">
    <property type="protein sequence ID" value="WOL04786.1"/>
    <property type="molecule type" value="Genomic_DNA"/>
</dbReference>
<protein>
    <submittedName>
        <fullName evidence="4">Myosin-12-like</fullName>
    </submittedName>
</protein>
<evidence type="ECO:0000256" key="1">
    <source>
        <dbReference type="ARBA" id="ARBA00022737"/>
    </source>
</evidence>
<reference evidence="4 5" key="1">
    <citation type="submission" date="2023-10" db="EMBL/GenBank/DDBJ databases">
        <title>Chromosome-scale genome assembly provides insights into flower coloration mechanisms of Canna indica.</title>
        <authorList>
            <person name="Li C."/>
        </authorList>
    </citation>
    <scope>NUCLEOTIDE SEQUENCE [LARGE SCALE GENOMIC DNA]</scope>
    <source>
        <tissue evidence="4">Flower</tissue>
    </source>
</reference>
<name>A0AAQ3QCS3_9LILI</name>
<feature type="coiled-coil region" evidence="3">
    <location>
        <begin position="301"/>
        <end position="331"/>
    </location>
</feature>
<evidence type="ECO:0000256" key="3">
    <source>
        <dbReference type="SAM" id="Coils"/>
    </source>
</evidence>
<evidence type="ECO:0000313" key="4">
    <source>
        <dbReference type="EMBL" id="WOL04786.1"/>
    </source>
</evidence>
<keyword evidence="1" id="KW-0677">Repeat</keyword>
<dbReference type="PROSITE" id="PS50096">
    <property type="entry name" value="IQ"/>
    <property type="match status" value="2"/>
</dbReference>
<dbReference type="GO" id="GO:0005737">
    <property type="term" value="C:cytoplasm"/>
    <property type="evidence" value="ECO:0007669"/>
    <property type="project" value="TreeGrafter"/>
</dbReference>
<keyword evidence="2 3" id="KW-0175">Coiled coil</keyword>
<organism evidence="4 5">
    <name type="scientific">Canna indica</name>
    <name type="common">Indian-shot</name>
    <dbReference type="NCBI Taxonomy" id="4628"/>
    <lineage>
        <taxon>Eukaryota</taxon>
        <taxon>Viridiplantae</taxon>
        <taxon>Streptophyta</taxon>
        <taxon>Embryophyta</taxon>
        <taxon>Tracheophyta</taxon>
        <taxon>Spermatophyta</taxon>
        <taxon>Magnoliopsida</taxon>
        <taxon>Liliopsida</taxon>
        <taxon>Zingiberales</taxon>
        <taxon>Cannaceae</taxon>
        <taxon>Canna</taxon>
    </lineage>
</organism>
<dbReference type="PANTHER" id="PTHR13140:SF270">
    <property type="entry name" value="MYOSIN-12"/>
    <property type="match status" value="1"/>
</dbReference>
<proteinExistence type="predicted"/>
<dbReference type="InterPro" id="IPR027417">
    <property type="entry name" value="P-loop_NTPase"/>
</dbReference>
<dbReference type="GO" id="GO:0015629">
    <property type="term" value="C:actin cytoskeleton"/>
    <property type="evidence" value="ECO:0007669"/>
    <property type="project" value="TreeGrafter"/>
</dbReference>
<dbReference type="Pfam" id="PF00612">
    <property type="entry name" value="IQ"/>
    <property type="match status" value="2"/>
</dbReference>
<sequence>MKFISAATARDSTTTTTCTSRGRCYTTTTTTINSRSANIVEWSKGVLEAIRISCVGYPTKRTFLEFVDRFGKILAPDFMNGSDEKAVCAAIYDRMSLKGYQTKVFLRAGQMAELDAWRTKVLSNAAKLIQRQIPYLARKLYQSMRRENATIRIQKKTRSYIARKSYTELWLSARIMQIGLRAMVARNAYRHIRRSKAITLIQTQWRLYKEHSSYKLQKKATVVLQSLRRGRLGRKELRKLRMAARETGALKEVKDKLEKKVEELTWRLEVEKRMRTISTGYCYNPKIRRVCLSLCIWIDLEEAKGQEIAKLQSALQEMQEKLDEAHEAMTKEIKGARIAIEQAPGFSGGELHTRVVDNSQ</sequence>
<accession>A0AAQ3QCS3</accession>